<accession>A0ABU8TG44</accession>
<evidence type="ECO:0000256" key="2">
    <source>
        <dbReference type="ARBA" id="ARBA00022737"/>
    </source>
</evidence>
<name>A0ABU8TG44_9HYPH</name>
<dbReference type="SMART" id="SM00116">
    <property type="entry name" value="CBS"/>
    <property type="match status" value="2"/>
</dbReference>
<evidence type="ECO:0000256" key="1">
    <source>
        <dbReference type="ARBA" id="ARBA00008165"/>
    </source>
</evidence>
<organism evidence="8 9">
    <name type="scientific">Roseibium algae</name>
    <dbReference type="NCBI Taxonomy" id="3123038"/>
    <lineage>
        <taxon>Bacteria</taxon>
        <taxon>Pseudomonadati</taxon>
        <taxon>Pseudomonadota</taxon>
        <taxon>Alphaproteobacteria</taxon>
        <taxon>Hyphomicrobiales</taxon>
        <taxon>Stappiaceae</taxon>
        <taxon>Roseibium</taxon>
    </lineage>
</organism>
<dbReference type="PROSITE" id="PS51464">
    <property type="entry name" value="SIS"/>
    <property type="match status" value="1"/>
</dbReference>
<dbReference type="PIRSF" id="PIRSF004692">
    <property type="entry name" value="KdsD_KpsF"/>
    <property type="match status" value="1"/>
</dbReference>
<keyword evidence="8" id="KW-0413">Isomerase</keyword>
<feature type="domain" description="SIS" evidence="7">
    <location>
        <begin position="52"/>
        <end position="195"/>
    </location>
</feature>
<dbReference type="CDD" id="cd05014">
    <property type="entry name" value="SIS_Kpsf"/>
    <property type="match status" value="1"/>
</dbReference>
<dbReference type="InterPro" id="IPR035474">
    <property type="entry name" value="SIS_Kpsf"/>
</dbReference>
<evidence type="ECO:0000313" key="8">
    <source>
        <dbReference type="EMBL" id="MEJ8473117.1"/>
    </source>
</evidence>
<dbReference type="RefSeq" id="WP_340272634.1">
    <property type="nucleotide sequence ID" value="NZ_JBAKIA010000001.1"/>
</dbReference>
<comment type="caution">
    <text evidence="8">The sequence shown here is derived from an EMBL/GenBank/DDBJ whole genome shotgun (WGS) entry which is preliminary data.</text>
</comment>
<dbReference type="Pfam" id="PF00571">
    <property type="entry name" value="CBS"/>
    <property type="match status" value="2"/>
</dbReference>
<dbReference type="InterPro" id="IPR046348">
    <property type="entry name" value="SIS_dom_sf"/>
</dbReference>
<dbReference type="PANTHER" id="PTHR42745:SF1">
    <property type="entry name" value="ARABINOSE 5-PHOSPHATE ISOMERASE KDSD"/>
    <property type="match status" value="1"/>
</dbReference>
<evidence type="ECO:0000256" key="3">
    <source>
        <dbReference type="ARBA" id="ARBA00023122"/>
    </source>
</evidence>
<dbReference type="Gene3D" id="3.10.580.10">
    <property type="entry name" value="CBS-domain"/>
    <property type="match status" value="1"/>
</dbReference>
<dbReference type="Gene3D" id="3.40.50.10490">
    <property type="entry name" value="Glucose-6-phosphate isomerase like protein, domain 1"/>
    <property type="match status" value="1"/>
</dbReference>
<gene>
    <name evidence="8" type="ORF">V6575_03380</name>
</gene>
<keyword evidence="3 5" id="KW-0129">CBS domain</keyword>
<dbReference type="NCBIfam" id="TIGR00393">
    <property type="entry name" value="kpsF"/>
    <property type="match status" value="1"/>
</dbReference>
<evidence type="ECO:0000256" key="4">
    <source>
        <dbReference type="PIRNR" id="PIRNR004692"/>
    </source>
</evidence>
<protein>
    <submittedName>
        <fullName evidence="8">KpsF/GutQ family sugar-phosphate isomerase</fullName>
    </submittedName>
</protein>
<evidence type="ECO:0000256" key="5">
    <source>
        <dbReference type="PROSITE-ProRule" id="PRU00703"/>
    </source>
</evidence>
<keyword evidence="2" id="KW-0677">Repeat</keyword>
<feature type="domain" description="CBS" evidence="6">
    <location>
        <begin position="285"/>
        <end position="336"/>
    </location>
</feature>
<dbReference type="Proteomes" id="UP001385499">
    <property type="component" value="Unassembled WGS sequence"/>
</dbReference>
<dbReference type="InterPro" id="IPR046342">
    <property type="entry name" value="CBS_dom_sf"/>
</dbReference>
<dbReference type="GO" id="GO:0016853">
    <property type="term" value="F:isomerase activity"/>
    <property type="evidence" value="ECO:0007669"/>
    <property type="project" value="UniProtKB-KW"/>
</dbReference>
<dbReference type="PROSITE" id="PS51371">
    <property type="entry name" value="CBS"/>
    <property type="match status" value="2"/>
</dbReference>
<sequence length="336" mass="35422">MLETSKASEEVSQAQDTRFLTSAERTLETEIAGLSALRTALQNGLSAPFRDAADLISKISGRVIISGIGKSGHIGVKLAATLASTGTPSFFVHAAEASHGDLGMVTANDAVIALSWSGETQELASIVAFTRRFKVPLIAITSRANSTLGKASDIVLEMPIVTEACPHGLAPTTSALVQMATGDALAIALLENRGFTAQDFRVFHPGGRLGANLKTARDIMHGGDTIPLAKIGLPMRNAIVLMSQKGFGVLGVTDELHRLVGIITDGDLRRHISTDFLDKPVEDIMTKAPKTIDPSMLSGSVLEMINSSGITTVFVVEDSRPVGIIHLHDLLRIGAA</sequence>
<dbReference type="SUPFAM" id="SSF53697">
    <property type="entry name" value="SIS domain"/>
    <property type="match status" value="1"/>
</dbReference>
<dbReference type="InterPro" id="IPR050986">
    <property type="entry name" value="GutQ/KpsF_isomerases"/>
</dbReference>
<reference evidence="8 9" key="1">
    <citation type="submission" date="2024-02" db="EMBL/GenBank/DDBJ databases">
        <title>Roseibium algae sp. nov., isolated from marine alga (Grateloupia sp.), showing potential in myo-inositol conversion.</title>
        <authorList>
            <person name="Wang Y."/>
        </authorList>
    </citation>
    <scope>NUCLEOTIDE SEQUENCE [LARGE SCALE GENOMIC DNA]</scope>
    <source>
        <strain evidence="8 9">H3510</strain>
    </source>
</reference>
<dbReference type="CDD" id="cd04604">
    <property type="entry name" value="CBS_pair_SIS_assoc"/>
    <property type="match status" value="1"/>
</dbReference>
<keyword evidence="9" id="KW-1185">Reference proteome</keyword>
<dbReference type="InterPro" id="IPR000644">
    <property type="entry name" value="CBS_dom"/>
</dbReference>
<evidence type="ECO:0000313" key="9">
    <source>
        <dbReference type="Proteomes" id="UP001385499"/>
    </source>
</evidence>
<comment type="similarity">
    <text evidence="1 4">Belongs to the SIS family. GutQ/KpsF subfamily.</text>
</comment>
<dbReference type="Pfam" id="PF01380">
    <property type="entry name" value="SIS"/>
    <property type="match status" value="1"/>
</dbReference>
<dbReference type="InterPro" id="IPR001347">
    <property type="entry name" value="SIS_dom"/>
</dbReference>
<feature type="domain" description="CBS" evidence="6">
    <location>
        <begin position="220"/>
        <end position="279"/>
    </location>
</feature>
<dbReference type="InterPro" id="IPR004800">
    <property type="entry name" value="KdsD/KpsF-type"/>
</dbReference>
<dbReference type="EMBL" id="JBAKIA010000001">
    <property type="protein sequence ID" value="MEJ8473117.1"/>
    <property type="molecule type" value="Genomic_DNA"/>
</dbReference>
<evidence type="ECO:0000259" key="7">
    <source>
        <dbReference type="PROSITE" id="PS51464"/>
    </source>
</evidence>
<evidence type="ECO:0000259" key="6">
    <source>
        <dbReference type="PROSITE" id="PS51371"/>
    </source>
</evidence>
<proteinExistence type="inferred from homology"/>
<dbReference type="PANTHER" id="PTHR42745">
    <property type="match status" value="1"/>
</dbReference>